<comment type="catalytic activity">
    <reaction evidence="1">
        <text>ATP + protein L-histidine = ADP + protein N-phospho-L-histidine.</text>
        <dbReference type="EC" id="2.7.13.3"/>
    </reaction>
</comment>
<evidence type="ECO:0000256" key="3">
    <source>
        <dbReference type="ARBA" id="ARBA00022553"/>
    </source>
</evidence>
<evidence type="ECO:0000256" key="2">
    <source>
        <dbReference type="ARBA" id="ARBA00012438"/>
    </source>
</evidence>
<evidence type="ECO:0000259" key="8">
    <source>
        <dbReference type="PROSITE" id="PS50112"/>
    </source>
</evidence>
<keyword evidence="10" id="KW-1185">Reference proteome</keyword>
<dbReference type="AlphaFoldDB" id="A0A6B0SM24"/>
<dbReference type="CDD" id="cd00130">
    <property type="entry name" value="PAS"/>
    <property type="match status" value="1"/>
</dbReference>
<dbReference type="InterPro" id="IPR005467">
    <property type="entry name" value="His_kinase_dom"/>
</dbReference>
<dbReference type="Gene3D" id="1.10.287.130">
    <property type="match status" value="1"/>
</dbReference>
<accession>A0A6B0SM24</accession>
<dbReference type="InterPro" id="IPR003594">
    <property type="entry name" value="HATPase_dom"/>
</dbReference>
<dbReference type="Proteomes" id="UP000437065">
    <property type="component" value="Unassembled WGS sequence"/>
</dbReference>
<dbReference type="OrthoDB" id="8127at2157"/>
<dbReference type="SMART" id="SM00388">
    <property type="entry name" value="HisKA"/>
    <property type="match status" value="1"/>
</dbReference>
<dbReference type="SMART" id="SM00091">
    <property type="entry name" value="PAS"/>
    <property type="match status" value="1"/>
</dbReference>
<evidence type="ECO:0000256" key="4">
    <source>
        <dbReference type="ARBA" id="ARBA00022679"/>
    </source>
</evidence>
<dbReference type="InterPro" id="IPR035965">
    <property type="entry name" value="PAS-like_dom_sf"/>
</dbReference>
<dbReference type="RefSeq" id="WP_159662573.1">
    <property type="nucleotide sequence ID" value="NZ_WUUS01000001.1"/>
</dbReference>
<dbReference type="InterPro" id="IPR036097">
    <property type="entry name" value="HisK_dim/P_sf"/>
</dbReference>
<dbReference type="PANTHER" id="PTHR43711">
    <property type="entry name" value="TWO-COMPONENT HISTIDINE KINASE"/>
    <property type="match status" value="1"/>
</dbReference>
<dbReference type="GO" id="GO:0000155">
    <property type="term" value="F:phosphorelay sensor kinase activity"/>
    <property type="evidence" value="ECO:0007669"/>
    <property type="project" value="InterPro"/>
</dbReference>
<comment type="caution">
    <text evidence="9">The sequence shown here is derived from an EMBL/GenBank/DDBJ whole genome shotgun (WGS) entry which is preliminary data.</text>
</comment>
<dbReference type="SMART" id="SM00387">
    <property type="entry name" value="HATPase_c"/>
    <property type="match status" value="1"/>
</dbReference>
<dbReference type="SUPFAM" id="SSF55785">
    <property type="entry name" value="PYP-like sensor domain (PAS domain)"/>
    <property type="match status" value="1"/>
</dbReference>
<name>A0A6B0SM24_9EURY</name>
<organism evidence="9 10">
    <name type="scientific">Halobaculum saliterrae</name>
    <dbReference type="NCBI Taxonomy" id="2073113"/>
    <lineage>
        <taxon>Archaea</taxon>
        <taxon>Methanobacteriati</taxon>
        <taxon>Methanobacteriota</taxon>
        <taxon>Stenosarchaea group</taxon>
        <taxon>Halobacteria</taxon>
        <taxon>Halobacteriales</taxon>
        <taxon>Haloferacaceae</taxon>
        <taxon>Halobaculum</taxon>
    </lineage>
</organism>
<dbReference type="InterPro" id="IPR036890">
    <property type="entry name" value="HATPase_C_sf"/>
</dbReference>
<feature type="domain" description="PAS" evidence="8">
    <location>
        <begin position="10"/>
        <end position="61"/>
    </location>
</feature>
<dbReference type="SUPFAM" id="SSF47384">
    <property type="entry name" value="Homodimeric domain of signal transducing histidine kinase"/>
    <property type="match status" value="1"/>
</dbReference>
<gene>
    <name evidence="9" type="ORF">GRX01_01100</name>
</gene>
<evidence type="ECO:0000256" key="1">
    <source>
        <dbReference type="ARBA" id="ARBA00000085"/>
    </source>
</evidence>
<dbReference type="PANTHER" id="PTHR43711:SF1">
    <property type="entry name" value="HISTIDINE KINASE 1"/>
    <property type="match status" value="1"/>
</dbReference>
<keyword evidence="5" id="KW-0418">Kinase</keyword>
<dbReference type="EC" id="2.7.13.3" evidence="2"/>
<dbReference type="SUPFAM" id="SSF55874">
    <property type="entry name" value="ATPase domain of HSP90 chaperone/DNA topoisomerase II/histidine kinase"/>
    <property type="match status" value="1"/>
</dbReference>
<dbReference type="PRINTS" id="PR00344">
    <property type="entry name" value="BCTRLSENSOR"/>
</dbReference>
<dbReference type="InterPro" id="IPR003661">
    <property type="entry name" value="HisK_dim/P_dom"/>
</dbReference>
<keyword evidence="3" id="KW-0597">Phosphoprotein</keyword>
<keyword evidence="4" id="KW-0808">Transferase</keyword>
<sequence>MTSDAPADLSPEFLAELVESVGVGVGVYGRDGRYVYVNQSYADLFGVEPAELVGTSLWEVVPGIEASKFDSYWTSFADDETRTDETIHAYNDSEVPVATVTTRRSIDGTAYHFGTIKDISERRDREREVARQNERLEDFASVVSHDLRNPLNVAQGYLDLLREDVDRDELRLVDNALDRMAVLISELLELAQSDSEVGETAPVSIGAVAEEAWRNVDTPEAVLDTPDGNPRLVADESRLLQLFENLFRNAIEHAGPDTHVTVGVGSDGFHVADTGPGIPPGKRDRVFETGYTTDERGTGFGLSIVQQIVTGHGWTIRVTEGSDGGARFDIDGVEFVAE</sequence>
<dbReference type="PROSITE" id="PS50112">
    <property type="entry name" value="PAS"/>
    <property type="match status" value="1"/>
</dbReference>
<dbReference type="PROSITE" id="PS50109">
    <property type="entry name" value="HIS_KIN"/>
    <property type="match status" value="1"/>
</dbReference>
<dbReference type="Pfam" id="PF02518">
    <property type="entry name" value="HATPase_c"/>
    <property type="match status" value="1"/>
</dbReference>
<dbReference type="Gene3D" id="3.30.450.20">
    <property type="entry name" value="PAS domain"/>
    <property type="match status" value="1"/>
</dbReference>
<evidence type="ECO:0000313" key="10">
    <source>
        <dbReference type="Proteomes" id="UP000437065"/>
    </source>
</evidence>
<dbReference type="InterPro" id="IPR004358">
    <property type="entry name" value="Sig_transdc_His_kin-like_C"/>
</dbReference>
<dbReference type="Pfam" id="PF08448">
    <property type="entry name" value="PAS_4"/>
    <property type="match status" value="1"/>
</dbReference>
<proteinExistence type="predicted"/>
<keyword evidence="6" id="KW-0902">Two-component regulatory system</keyword>
<dbReference type="EMBL" id="WUUS01000001">
    <property type="protein sequence ID" value="MXR39958.1"/>
    <property type="molecule type" value="Genomic_DNA"/>
</dbReference>
<dbReference type="InterPro" id="IPR000014">
    <property type="entry name" value="PAS"/>
</dbReference>
<evidence type="ECO:0000259" key="7">
    <source>
        <dbReference type="PROSITE" id="PS50109"/>
    </source>
</evidence>
<protein>
    <recommendedName>
        <fullName evidence="2">histidine kinase</fullName>
        <ecNumber evidence="2">2.7.13.3</ecNumber>
    </recommendedName>
</protein>
<evidence type="ECO:0000313" key="9">
    <source>
        <dbReference type="EMBL" id="MXR39958.1"/>
    </source>
</evidence>
<dbReference type="Gene3D" id="3.30.565.10">
    <property type="entry name" value="Histidine kinase-like ATPase, C-terminal domain"/>
    <property type="match status" value="1"/>
</dbReference>
<evidence type="ECO:0000256" key="5">
    <source>
        <dbReference type="ARBA" id="ARBA00022777"/>
    </source>
</evidence>
<dbReference type="CDD" id="cd00082">
    <property type="entry name" value="HisKA"/>
    <property type="match status" value="1"/>
</dbReference>
<dbReference type="InterPro" id="IPR013656">
    <property type="entry name" value="PAS_4"/>
</dbReference>
<evidence type="ECO:0000256" key="6">
    <source>
        <dbReference type="ARBA" id="ARBA00023012"/>
    </source>
</evidence>
<dbReference type="InterPro" id="IPR050736">
    <property type="entry name" value="Sensor_HK_Regulatory"/>
</dbReference>
<feature type="domain" description="Histidine kinase" evidence="7">
    <location>
        <begin position="142"/>
        <end position="330"/>
    </location>
</feature>
<dbReference type="NCBIfam" id="TIGR00229">
    <property type="entry name" value="sensory_box"/>
    <property type="match status" value="1"/>
</dbReference>
<dbReference type="Pfam" id="PF00512">
    <property type="entry name" value="HisKA"/>
    <property type="match status" value="1"/>
</dbReference>
<reference evidence="9 10" key="1">
    <citation type="submission" date="2019-12" db="EMBL/GenBank/DDBJ databases">
        <title>Isolation and characterization of three novel carbon monoxide-oxidizing members of Halobacteria from salione crusts and soils.</title>
        <authorList>
            <person name="Myers M.R."/>
            <person name="King G.M."/>
        </authorList>
    </citation>
    <scope>NUCLEOTIDE SEQUENCE [LARGE SCALE GENOMIC DNA]</scope>
    <source>
        <strain evidence="9 10">WSA2</strain>
    </source>
</reference>